<keyword evidence="3" id="KW-1185">Reference proteome</keyword>
<protein>
    <submittedName>
        <fullName evidence="2">Uncharacterized protein</fullName>
    </submittedName>
</protein>
<reference evidence="2 3" key="1">
    <citation type="submission" date="2020-08" db="EMBL/GenBank/DDBJ databases">
        <title>Sequencing the genomes of 1000 actinobacteria strains.</title>
        <authorList>
            <person name="Klenk H.-P."/>
        </authorList>
    </citation>
    <scope>NUCLEOTIDE SEQUENCE [LARGE SCALE GENOMIC DNA]</scope>
    <source>
        <strain evidence="2 3">DSM 17294</strain>
    </source>
</reference>
<feature type="compositionally biased region" description="Pro residues" evidence="1">
    <location>
        <begin position="1"/>
        <end position="12"/>
    </location>
</feature>
<evidence type="ECO:0000256" key="1">
    <source>
        <dbReference type="SAM" id="MobiDB-lite"/>
    </source>
</evidence>
<comment type="caution">
    <text evidence="2">The sequence shown here is derived from an EMBL/GenBank/DDBJ whole genome shotgun (WGS) entry which is preliminary data.</text>
</comment>
<sequence length="177" mass="20043">MTTDPAPDPAPGPAMERTAPRSVDDCPAPRSEYVDLREAWKDLGRDATIRRADDLLREEPDLRSKILTARNLQWACKRFLEAAVFGLLDEGADPDEIAELTGHPADSIRDDVDQDRKARIRRDYSVAYYKRHPDRTPNQWYAVEDDDPVLPELPIGVRTREATRPIHEATGRAETGQ</sequence>
<name>A0A841E1C6_9ACTN</name>
<evidence type="ECO:0000313" key="2">
    <source>
        <dbReference type="EMBL" id="MBB5984021.1"/>
    </source>
</evidence>
<feature type="region of interest" description="Disordered" evidence="1">
    <location>
        <begin position="1"/>
        <end position="29"/>
    </location>
</feature>
<feature type="region of interest" description="Disordered" evidence="1">
    <location>
        <begin position="154"/>
        <end position="177"/>
    </location>
</feature>
<dbReference type="RefSeq" id="WP_184845137.1">
    <property type="nucleotide sequence ID" value="NZ_BAAAVN010000031.1"/>
</dbReference>
<organism evidence="2 3">
    <name type="scientific">Kribbella solani</name>
    <dbReference type="NCBI Taxonomy" id="236067"/>
    <lineage>
        <taxon>Bacteria</taxon>
        <taxon>Bacillati</taxon>
        <taxon>Actinomycetota</taxon>
        <taxon>Actinomycetes</taxon>
        <taxon>Propionibacteriales</taxon>
        <taxon>Kribbellaceae</taxon>
        <taxon>Kribbella</taxon>
    </lineage>
</organism>
<evidence type="ECO:0000313" key="3">
    <source>
        <dbReference type="Proteomes" id="UP000558997"/>
    </source>
</evidence>
<proteinExistence type="predicted"/>
<feature type="compositionally biased region" description="Basic and acidic residues" evidence="1">
    <location>
        <begin position="158"/>
        <end position="171"/>
    </location>
</feature>
<gene>
    <name evidence="2" type="ORF">HDA44_007436</name>
</gene>
<dbReference type="Proteomes" id="UP000558997">
    <property type="component" value="Unassembled WGS sequence"/>
</dbReference>
<dbReference type="AlphaFoldDB" id="A0A841E1C6"/>
<accession>A0A841E1C6</accession>
<dbReference type="EMBL" id="JACHNF010000002">
    <property type="protein sequence ID" value="MBB5984021.1"/>
    <property type="molecule type" value="Genomic_DNA"/>
</dbReference>